<evidence type="ECO:0000313" key="9">
    <source>
        <dbReference type="Proteomes" id="UP000305451"/>
    </source>
</evidence>
<comment type="domain">
    <text evidence="5">The PRC barrel domain binds ribosomal protein uS19.</text>
</comment>
<dbReference type="GO" id="GO:0042274">
    <property type="term" value="P:ribosomal small subunit biogenesis"/>
    <property type="evidence" value="ECO:0007669"/>
    <property type="project" value="UniProtKB-UniRule"/>
</dbReference>
<dbReference type="Gene3D" id="2.30.30.240">
    <property type="entry name" value="PRC-barrel domain"/>
    <property type="match status" value="1"/>
</dbReference>
<dbReference type="RefSeq" id="WP_135945528.1">
    <property type="nucleotide sequence ID" value="NZ_BMEI01000003.1"/>
</dbReference>
<dbReference type="InterPro" id="IPR011961">
    <property type="entry name" value="RimM"/>
</dbReference>
<sequence>MAAKPDLVVIGAIAGAHGVQGEAKVRAFGDPAMLASYGPFLDETGEVVFTPRRARHSGGETVIVVFEEDTTREALLAMKGTLLYVPRAALPEPDEDEFYYSDLVGLAVEDAGGAPLGQVKAVQNFGAGDLLEITGPDGVWYLPFTKEAVPHLDLKAGKLVANPPEAEAAEEAGDGDA</sequence>
<evidence type="ECO:0000259" key="7">
    <source>
        <dbReference type="Pfam" id="PF24986"/>
    </source>
</evidence>
<dbReference type="AlphaFoldDB" id="A0A4S2H966"/>
<dbReference type="EMBL" id="SRXV01000003">
    <property type="protein sequence ID" value="TGY92394.1"/>
    <property type="molecule type" value="Genomic_DNA"/>
</dbReference>
<comment type="subcellular location">
    <subcellularLocation>
        <location evidence="5">Cytoplasm</location>
    </subcellularLocation>
</comment>
<proteinExistence type="inferred from homology"/>
<dbReference type="OrthoDB" id="9788191at2"/>
<dbReference type="Pfam" id="PF24986">
    <property type="entry name" value="PRC_RimM"/>
    <property type="match status" value="1"/>
</dbReference>
<dbReference type="InterPro" id="IPR036976">
    <property type="entry name" value="RimM_N_sf"/>
</dbReference>
<dbReference type="GO" id="GO:0005737">
    <property type="term" value="C:cytoplasm"/>
    <property type="evidence" value="ECO:0007669"/>
    <property type="project" value="UniProtKB-SubCell"/>
</dbReference>
<reference evidence="8 9" key="1">
    <citation type="journal article" date="2013" name="Int. J. Syst. Evol. Microbiol.">
        <title>Marinicauda pacifica gen. nov., sp. nov., a prosthecate alphaproteobacterium of the family Hyphomonadaceae isolated from deep seawater.</title>
        <authorList>
            <person name="Zhang X.Y."/>
            <person name="Li G.W."/>
            <person name="Wang C.S."/>
            <person name="Zhang Y.J."/>
            <person name="Xu X.W."/>
            <person name="Li H."/>
            <person name="Liu A."/>
            <person name="Liu C."/>
            <person name="Xie B.B."/>
            <person name="Qin Q.L."/>
            <person name="Xu Z."/>
            <person name="Chen X.L."/>
            <person name="Zhou B.C."/>
            <person name="Zhang Y.Z."/>
        </authorList>
    </citation>
    <scope>NUCLEOTIDE SEQUENCE [LARGE SCALE GENOMIC DNA]</scope>
    <source>
        <strain evidence="8 9">P-1 km-3</strain>
    </source>
</reference>
<evidence type="ECO:0000256" key="2">
    <source>
        <dbReference type="ARBA" id="ARBA00022517"/>
    </source>
</evidence>
<accession>A0A4S2H966</accession>
<protein>
    <recommendedName>
        <fullName evidence="5">Ribosome maturation factor RimM</fullName>
    </recommendedName>
</protein>
<dbReference type="PANTHER" id="PTHR33692">
    <property type="entry name" value="RIBOSOME MATURATION FACTOR RIMM"/>
    <property type="match status" value="1"/>
</dbReference>
<dbReference type="GO" id="GO:0006364">
    <property type="term" value="P:rRNA processing"/>
    <property type="evidence" value="ECO:0007669"/>
    <property type="project" value="UniProtKB-UniRule"/>
</dbReference>
<comment type="similarity">
    <text evidence="5">Belongs to the RimM family.</text>
</comment>
<name>A0A4S2H966_9PROT</name>
<evidence type="ECO:0000256" key="3">
    <source>
        <dbReference type="ARBA" id="ARBA00022552"/>
    </source>
</evidence>
<evidence type="ECO:0000256" key="5">
    <source>
        <dbReference type="HAMAP-Rule" id="MF_00014"/>
    </source>
</evidence>
<organism evidence="8 9">
    <name type="scientific">Marinicauda pacifica</name>
    <dbReference type="NCBI Taxonomy" id="1133559"/>
    <lineage>
        <taxon>Bacteria</taxon>
        <taxon>Pseudomonadati</taxon>
        <taxon>Pseudomonadota</taxon>
        <taxon>Alphaproteobacteria</taxon>
        <taxon>Maricaulales</taxon>
        <taxon>Maricaulaceae</taxon>
        <taxon>Marinicauda</taxon>
    </lineage>
</organism>
<keyword evidence="1 5" id="KW-0963">Cytoplasm</keyword>
<feature type="domain" description="RimM N-terminal" evidence="6">
    <location>
        <begin position="9"/>
        <end position="88"/>
    </location>
</feature>
<dbReference type="Pfam" id="PF01782">
    <property type="entry name" value="RimM"/>
    <property type="match status" value="1"/>
</dbReference>
<dbReference type="SUPFAM" id="SSF50346">
    <property type="entry name" value="PRC-barrel domain"/>
    <property type="match status" value="1"/>
</dbReference>
<dbReference type="PANTHER" id="PTHR33692:SF1">
    <property type="entry name" value="RIBOSOME MATURATION FACTOR RIMM"/>
    <property type="match status" value="1"/>
</dbReference>
<keyword evidence="3 5" id="KW-0698">rRNA processing</keyword>
<dbReference type="InterPro" id="IPR056792">
    <property type="entry name" value="PRC_RimM"/>
</dbReference>
<evidence type="ECO:0000256" key="4">
    <source>
        <dbReference type="ARBA" id="ARBA00023186"/>
    </source>
</evidence>
<dbReference type="Proteomes" id="UP000305451">
    <property type="component" value="Unassembled WGS sequence"/>
</dbReference>
<feature type="domain" description="Ribosome maturation factor RimM PRC barrel" evidence="7">
    <location>
        <begin position="101"/>
        <end position="165"/>
    </location>
</feature>
<dbReference type="InterPro" id="IPR009000">
    <property type="entry name" value="Transl_B-barrel_sf"/>
</dbReference>
<comment type="function">
    <text evidence="5">An accessory protein needed during the final step in the assembly of 30S ribosomal subunit, possibly for assembly of the head region. Essential for efficient processing of 16S rRNA. May be needed both before and after RbfA during the maturation of 16S rRNA. It has affinity for free ribosomal 30S subunits but not for 70S ribosomes.</text>
</comment>
<keyword evidence="2 5" id="KW-0690">Ribosome biogenesis</keyword>
<dbReference type="GO" id="GO:0043022">
    <property type="term" value="F:ribosome binding"/>
    <property type="evidence" value="ECO:0007669"/>
    <property type="project" value="InterPro"/>
</dbReference>
<dbReference type="NCBIfam" id="TIGR02273">
    <property type="entry name" value="16S_RimM"/>
    <property type="match status" value="1"/>
</dbReference>
<keyword evidence="4 5" id="KW-0143">Chaperone</keyword>
<evidence type="ECO:0000256" key="1">
    <source>
        <dbReference type="ARBA" id="ARBA00022490"/>
    </source>
</evidence>
<dbReference type="InterPro" id="IPR011033">
    <property type="entry name" value="PRC_barrel-like_sf"/>
</dbReference>
<gene>
    <name evidence="5 8" type="primary">rimM</name>
    <name evidence="8" type="ORF">E5162_12165</name>
</gene>
<dbReference type="GO" id="GO:0005840">
    <property type="term" value="C:ribosome"/>
    <property type="evidence" value="ECO:0007669"/>
    <property type="project" value="InterPro"/>
</dbReference>
<dbReference type="InterPro" id="IPR002676">
    <property type="entry name" value="RimM_N"/>
</dbReference>
<evidence type="ECO:0000259" key="6">
    <source>
        <dbReference type="Pfam" id="PF01782"/>
    </source>
</evidence>
<evidence type="ECO:0000313" key="8">
    <source>
        <dbReference type="EMBL" id="TGY92394.1"/>
    </source>
</evidence>
<comment type="caution">
    <text evidence="8">The sequence shown here is derived from an EMBL/GenBank/DDBJ whole genome shotgun (WGS) entry which is preliminary data.</text>
</comment>
<dbReference type="Gene3D" id="2.40.30.60">
    <property type="entry name" value="RimM"/>
    <property type="match status" value="1"/>
</dbReference>
<dbReference type="SUPFAM" id="SSF50447">
    <property type="entry name" value="Translation proteins"/>
    <property type="match status" value="1"/>
</dbReference>
<dbReference type="HAMAP" id="MF_00014">
    <property type="entry name" value="Ribosome_mat_RimM"/>
    <property type="match status" value="1"/>
</dbReference>
<comment type="subunit">
    <text evidence="5">Binds ribosomal protein uS19.</text>
</comment>
<keyword evidence="9" id="KW-1185">Reference proteome</keyword>